<gene>
    <name evidence="12" type="ORF">EDM59_15780</name>
</gene>
<evidence type="ECO:0000259" key="11">
    <source>
        <dbReference type="PROSITE" id="PS50929"/>
    </source>
</evidence>
<feature type="transmembrane region" description="Helical" evidence="9">
    <location>
        <begin position="155"/>
        <end position="174"/>
    </location>
</feature>
<name>A0A3M8D8H6_9BACL</name>
<keyword evidence="4 9" id="KW-0812">Transmembrane</keyword>
<comment type="caution">
    <text evidence="12">The sequence shown here is derived from an EMBL/GenBank/DDBJ whole genome shotgun (WGS) entry which is preliminary data.</text>
</comment>
<feature type="transmembrane region" description="Helical" evidence="9">
    <location>
        <begin position="238"/>
        <end position="258"/>
    </location>
</feature>
<dbReference type="Gene3D" id="3.40.50.300">
    <property type="entry name" value="P-loop containing nucleotide triphosphate hydrolases"/>
    <property type="match status" value="1"/>
</dbReference>
<evidence type="ECO:0000256" key="7">
    <source>
        <dbReference type="ARBA" id="ARBA00022989"/>
    </source>
</evidence>
<accession>A0A3M8D8H6</accession>
<evidence type="ECO:0000256" key="6">
    <source>
        <dbReference type="ARBA" id="ARBA00022840"/>
    </source>
</evidence>
<dbReference type="GO" id="GO:0016887">
    <property type="term" value="F:ATP hydrolysis activity"/>
    <property type="evidence" value="ECO:0007669"/>
    <property type="project" value="InterPro"/>
</dbReference>
<evidence type="ECO:0000256" key="2">
    <source>
        <dbReference type="ARBA" id="ARBA00022448"/>
    </source>
</evidence>
<dbReference type="SUPFAM" id="SSF90123">
    <property type="entry name" value="ABC transporter transmembrane region"/>
    <property type="match status" value="1"/>
</dbReference>
<dbReference type="InterPro" id="IPR027417">
    <property type="entry name" value="P-loop_NTPase"/>
</dbReference>
<reference evidence="12 13" key="1">
    <citation type="submission" date="2018-10" db="EMBL/GenBank/DDBJ databases">
        <title>Phylogenomics of Brevibacillus.</title>
        <authorList>
            <person name="Dunlap C."/>
        </authorList>
    </citation>
    <scope>NUCLEOTIDE SEQUENCE [LARGE SCALE GENOMIC DNA]</scope>
    <source>
        <strain evidence="12 13">JCM 15774</strain>
    </source>
</reference>
<evidence type="ECO:0000259" key="10">
    <source>
        <dbReference type="PROSITE" id="PS50893"/>
    </source>
</evidence>
<dbReference type="GO" id="GO:0005886">
    <property type="term" value="C:plasma membrane"/>
    <property type="evidence" value="ECO:0007669"/>
    <property type="project" value="UniProtKB-SubCell"/>
</dbReference>
<feature type="transmembrane region" description="Helical" evidence="9">
    <location>
        <begin position="52"/>
        <end position="72"/>
    </location>
</feature>
<evidence type="ECO:0000313" key="13">
    <source>
        <dbReference type="Proteomes" id="UP000269573"/>
    </source>
</evidence>
<feature type="domain" description="ABC transmembrane type-1" evidence="11">
    <location>
        <begin position="17"/>
        <end position="298"/>
    </location>
</feature>
<keyword evidence="7 9" id="KW-1133">Transmembrane helix</keyword>
<comment type="subcellular location">
    <subcellularLocation>
        <location evidence="1">Cell membrane</location>
        <topology evidence="1">Multi-pass membrane protein</topology>
    </subcellularLocation>
</comment>
<dbReference type="InterPro" id="IPR036640">
    <property type="entry name" value="ABC1_TM_sf"/>
</dbReference>
<dbReference type="PANTHER" id="PTHR43394:SF1">
    <property type="entry name" value="ATP-BINDING CASSETTE SUB-FAMILY B MEMBER 10, MITOCHONDRIAL"/>
    <property type="match status" value="1"/>
</dbReference>
<dbReference type="InterPro" id="IPR011527">
    <property type="entry name" value="ABC1_TM_dom"/>
</dbReference>
<evidence type="ECO:0000313" key="12">
    <source>
        <dbReference type="EMBL" id="RNB83969.1"/>
    </source>
</evidence>
<dbReference type="FunFam" id="3.40.50.300:FF:000221">
    <property type="entry name" value="Multidrug ABC transporter ATP-binding protein"/>
    <property type="match status" value="1"/>
</dbReference>
<dbReference type="PROSITE" id="PS00211">
    <property type="entry name" value="ABC_TRANSPORTER_1"/>
    <property type="match status" value="1"/>
</dbReference>
<dbReference type="Proteomes" id="UP000269573">
    <property type="component" value="Unassembled WGS sequence"/>
</dbReference>
<feature type="domain" description="ABC transporter" evidence="10">
    <location>
        <begin position="332"/>
        <end position="568"/>
    </location>
</feature>
<dbReference type="SUPFAM" id="SSF52540">
    <property type="entry name" value="P-loop containing nucleoside triphosphate hydrolases"/>
    <property type="match status" value="1"/>
</dbReference>
<proteinExistence type="predicted"/>
<dbReference type="Gene3D" id="1.20.1560.10">
    <property type="entry name" value="ABC transporter type 1, transmembrane domain"/>
    <property type="match status" value="1"/>
</dbReference>
<keyword evidence="6 12" id="KW-0067">ATP-binding</keyword>
<dbReference type="Pfam" id="PF00005">
    <property type="entry name" value="ABC_tran"/>
    <property type="match status" value="1"/>
</dbReference>
<dbReference type="GO" id="GO:0015421">
    <property type="term" value="F:ABC-type oligopeptide transporter activity"/>
    <property type="evidence" value="ECO:0007669"/>
    <property type="project" value="TreeGrafter"/>
</dbReference>
<feature type="transmembrane region" description="Helical" evidence="9">
    <location>
        <begin position="133"/>
        <end position="149"/>
    </location>
</feature>
<organism evidence="12 13">
    <name type="scientific">Brevibacillus nitrificans</name>
    <dbReference type="NCBI Taxonomy" id="651560"/>
    <lineage>
        <taxon>Bacteria</taxon>
        <taxon>Bacillati</taxon>
        <taxon>Bacillota</taxon>
        <taxon>Bacilli</taxon>
        <taxon>Bacillales</taxon>
        <taxon>Paenibacillaceae</taxon>
        <taxon>Brevibacillus</taxon>
    </lineage>
</organism>
<sequence>MRLYTKYIKKYGVVFCVSLFFLTLEAVCDLLQPTIMSRIVDVGVAQRDLNYVLSTGGLMLGVTAIGAVAATMRNLLSTYVSQNFGAQLRSDLFKKVQSLSFENIDRFDRASLVTRLTNDVNQVQVFVNGMMRIFVKAPLTCIGGLIMATQLNPRLAVVLAVVVPIVGLFIYLNMKIGFPFFMKVQQSLDRVNGVMREYLSGVRVVKAFNRFDFEVDKFSHANEELQTKSISATRVMSIFSPAIMLTVNLGIVAVLWMGGLAAEQGDMQVGHIIAFTNYMTQILFSLMMISMVFNMFVRAKASAGRIGEVFAEENRMTWKEQGSLQGDGKGRIDFEHVSFSYEGGHGESVLKDITFSCLPGETVGIIGSTGSGKSSLVGLIPRFYDATKGTVRVDGVDVREVDPKLLREKMAIVPQKTVLFTGTVKENIRWGKEEATDEEMELAARMAQAHDFIERTPDGYQARVGQGGINFSGGQKQRLSIARALVRKPEILILDDSTSAVDVATETKIKEALREYAQGLTCLLIAQRITSVMDADKIVVLDQGELVGIGTHESLLKDCRVYQEIFQSQIGKEVQ</sequence>
<keyword evidence="8 9" id="KW-0472">Membrane</keyword>
<dbReference type="InterPro" id="IPR017871">
    <property type="entry name" value="ABC_transporter-like_CS"/>
</dbReference>
<dbReference type="RefSeq" id="WP_122924465.1">
    <property type="nucleotide sequence ID" value="NZ_RHHU01000010.1"/>
</dbReference>
<feature type="transmembrane region" description="Helical" evidence="9">
    <location>
        <begin position="278"/>
        <end position="297"/>
    </location>
</feature>
<dbReference type="PROSITE" id="PS50929">
    <property type="entry name" value="ABC_TM1F"/>
    <property type="match status" value="1"/>
</dbReference>
<evidence type="ECO:0000256" key="9">
    <source>
        <dbReference type="SAM" id="Phobius"/>
    </source>
</evidence>
<keyword evidence="3" id="KW-1003">Cell membrane</keyword>
<dbReference type="InterPro" id="IPR003439">
    <property type="entry name" value="ABC_transporter-like_ATP-bd"/>
</dbReference>
<keyword evidence="2" id="KW-0813">Transport</keyword>
<evidence type="ECO:0000256" key="4">
    <source>
        <dbReference type="ARBA" id="ARBA00022692"/>
    </source>
</evidence>
<evidence type="ECO:0000256" key="5">
    <source>
        <dbReference type="ARBA" id="ARBA00022741"/>
    </source>
</evidence>
<keyword evidence="13" id="KW-1185">Reference proteome</keyword>
<dbReference type="EMBL" id="RHHU01000010">
    <property type="protein sequence ID" value="RNB83969.1"/>
    <property type="molecule type" value="Genomic_DNA"/>
</dbReference>
<dbReference type="GO" id="GO:0005524">
    <property type="term" value="F:ATP binding"/>
    <property type="evidence" value="ECO:0007669"/>
    <property type="project" value="UniProtKB-KW"/>
</dbReference>
<evidence type="ECO:0000256" key="3">
    <source>
        <dbReference type="ARBA" id="ARBA00022475"/>
    </source>
</evidence>
<evidence type="ECO:0000256" key="1">
    <source>
        <dbReference type="ARBA" id="ARBA00004651"/>
    </source>
</evidence>
<dbReference type="SMART" id="SM00382">
    <property type="entry name" value="AAA"/>
    <property type="match status" value="1"/>
</dbReference>
<evidence type="ECO:0000256" key="8">
    <source>
        <dbReference type="ARBA" id="ARBA00023136"/>
    </source>
</evidence>
<dbReference type="FunFam" id="1.20.1560.10:FF:000040">
    <property type="entry name" value="Multidrug ABC transporter ATP-binding protein"/>
    <property type="match status" value="1"/>
</dbReference>
<dbReference type="InterPro" id="IPR003593">
    <property type="entry name" value="AAA+_ATPase"/>
</dbReference>
<dbReference type="InterPro" id="IPR039421">
    <property type="entry name" value="Type_1_exporter"/>
</dbReference>
<keyword evidence="5" id="KW-0547">Nucleotide-binding</keyword>
<dbReference type="PANTHER" id="PTHR43394">
    <property type="entry name" value="ATP-DEPENDENT PERMEASE MDL1, MITOCHONDRIAL"/>
    <property type="match status" value="1"/>
</dbReference>
<dbReference type="AlphaFoldDB" id="A0A3M8D8H6"/>
<protein>
    <submittedName>
        <fullName evidence="12">ABC transporter ATP-binding protein</fullName>
    </submittedName>
</protein>
<dbReference type="Pfam" id="PF00664">
    <property type="entry name" value="ABC_membrane"/>
    <property type="match status" value="1"/>
</dbReference>
<dbReference type="CDD" id="cd18548">
    <property type="entry name" value="ABC_6TM_Tm287_like"/>
    <property type="match status" value="1"/>
</dbReference>
<dbReference type="PROSITE" id="PS50893">
    <property type="entry name" value="ABC_TRANSPORTER_2"/>
    <property type="match status" value="1"/>
</dbReference>